<feature type="domain" description="C2H2-type" evidence="6">
    <location>
        <begin position="90"/>
        <end position="117"/>
    </location>
</feature>
<accession>A0AAE1LE66</accession>
<evidence type="ECO:0000256" key="3">
    <source>
        <dbReference type="ARBA" id="ARBA00022771"/>
    </source>
</evidence>
<dbReference type="InterPro" id="IPR013087">
    <property type="entry name" value="Znf_C2H2_type"/>
</dbReference>
<dbReference type="GO" id="GO:0005634">
    <property type="term" value="C:nucleus"/>
    <property type="evidence" value="ECO:0007669"/>
    <property type="project" value="UniProtKB-ARBA"/>
</dbReference>
<name>A0AAE1LE66_9NEOP</name>
<evidence type="ECO:0000313" key="7">
    <source>
        <dbReference type="EMBL" id="KAK3915469.1"/>
    </source>
</evidence>
<dbReference type="SMART" id="SM00355">
    <property type="entry name" value="ZnF_C2H2"/>
    <property type="match status" value="2"/>
</dbReference>
<dbReference type="SUPFAM" id="SSF57667">
    <property type="entry name" value="beta-beta-alpha zinc fingers"/>
    <property type="match status" value="1"/>
</dbReference>
<dbReference type="FunFam" id="3.30.160.60:FF:000340">
    <property type="entry name" value="zinc finger protein 473 isoform X1"/>
    <property type="match status" value="1"/>
</dbReference>
<dbReference type="Proteomes" id="UP001219518">
    <property type="component" value="Unassembled WGS sequence"/>
</dbReference>
<evidence type="ECO:0000259" key="6">
    <source>
        <dbReference type="PROSITE" id="PS50157"/>
    </source>
</evidence>
<reference evidence="7" key="1">
    <citation type="submission" date="2021-07" db="EMBL/GenBank/DDBJ databases">
        <authorList>
            <person name="Catto M.A."/>
            <person name="Jacobson A."/>
            <person name="Kennedy G."/>
            <person name="Labadie P."/>
            <person name="Hunt B.G."/>
            <person name="Srinivasan R."/>
        </authorList>
    </citation>
    <scope>NUCLEOTIDE SEQUENCE</scope>
    <source>
        <strain evidence="7">PL_HMW_Pooled</strain>
        <tissue evidence="7">Head</tissue>
    </source>
</reference>
<dbReference type="AlphaFoldDB" id="A0AAE1LE66"/>
<dbReference type="EMBL" id="JAHWGI010000440">
    <property type="protein sequence ID" value="KAK3915469.1"/>
    <property type="molecule type" value="Genomic_DNA"/>
</dbReference>
<sequence>MKFGGFGSKDTANINCSLLVPKLELLMDESLPKKSAQSNVHGRGFPANLRAPISNSHQTQSHLVQQLGTQSHIHLMPATSQNHLIKSPPYRCNQCGKIYQWKQSLSLHQRLECGKEPQFQCPHCPLRSKQKGSLLRHISNKHPNSS</sequence>
<protein>
    <submittedName>
        <fullName evidence="7">Longitudinals lacking protein, isoform G</fullName>
    </submittedName>
</protein>
<evidence type="ECO:0000256" key="1">
    <source>
        <dbReference type="ARBA" id="ARBA00022723"/>
    </source>
</evidence>
<evidence type="ECO:0000313" key="8">
    <source>
        <dbReference type="Proteomes" id="UP001219518"/>
    </source>
</evidence>
<gene>
    <name evidence="7" type="ORF">KUF71_005776</name>
</gene>
<organism evidence="7 8">
    <name type="scientific">Frankliniella fusca</name>
    <dbReference type="NCBI Taxonomy" id="407009"/>
    <lineage>
        <taxon>Eukaryota</taxon>
        <taxon>Metazoa</taxon>
        <taxon>Ecdysozoa</taxon>
        <taxon>Arthropoda</taxon>
        <taxon>Hexapoda</taxon>
        <taxon>Insecta</taxon>
        <taxon>Pterygota</taxon>
        <taxon>Neoptera</taxon>
        <taxon>Paraneoptera</taxon>
        <taxon>Thysanoptera</taxon>
        <taxon>Terebrantia</taxon>
        <taxon>Thripoidea</taxon>
        <taxon>Thripidae</taxon>
        <taxon>Frankliniella</taxon>
    </lineage>
</organism>
<keyword evidence="8" id="KW-1185">Reference proteome</keyword>
<evidence type="ECO:0000256" key="5">
    <source>
        <dbReference type="PROSITE-ProRule" id="PRU00042"/>
    </source>
</evidence>
<keyword evidence="4" id="KW-0862">Zinc</keyword>
<dbReference type="GO" id="GO:0008270">
    <property type="term" value="F:zinc ion binding"/>
    <property type="evidence" value="ECO:0007669"/>
    <property type="project" value="UniProtKB-KW"/>
</dbReference>
<dbReference type="InterPro" id="IPR036236">
    <property type="entry name" value="Znf_C2H2_sf"/>
</dbReference>
<dbReference type="PROSITE" id="PS50157">
    <property type="entry name" value="ZINC_FINGER_C2H2_2"/>
    <property type="match status" value="1"/>
</dbReference>
<dbReference type="Gene3D" id="3.30.160.60">
    <property type="entry name" value="Classic Zinc Finger"/>
    <property type="match status" value="2"/>
</dbReference>
<evidence type="ECO:0000256" key="2">
    <source>
        <dbReference type="ARBA" id="ARBA00022737"/>
    </source>
</evidence>
<evidence type="ECO:0000256" key="4">
    <source>
        <dbReference type="ARBA" id="ARBA00022833"/>
    </source>
</evidence>
<keyword evidence="2" id="KW-0677">Repeat</keyword>
<reference evidence="7" key="2">
    <citation type="journal article" date="2023" name="BMC Genomics">
        <title>Pest status, molecular evolution, and epigenetic factors derived from the genome assembly of Frankliniella fusca, a thysanopteran phytovirus vector.</title>
        <authorList>
            <person name="Catto M.A."/>
            <person name="Labadie P.E."/>
            <person name="Jacobson A.L."/>
            <person name="Kennedy G.G."/>
            <person name="Srinivasan R."/>
            <person name="Hunt B.G."/>
        </authorList>
    </citation>
    <scope>NUCLEOTIDE SEQUENCE</scope>
    <source>
        <strain evidence="7">PL_HMW_Pooled</strain>
    </source>
</reference>
<proteinExistence type="predicted"/>
<comment type="caution">
    <text evidence="7">The sequence shown here is derived from an EMBL/GenBank/DDBJ whole genome shotgun (WGS) entry which is preliminary data.</text>
</comment>
<keyword evidence="1" id="KW-0479">Metal-binding</keyword>
<keyword evidence="3 5" id="KW-0863">Zinc-finger</keyword>